<feature type="transmembrane region" description="Helical" evidence="16">
    <location>
        <begin position="36"/>
        <end position="59"/>
    </location>
</feature>
<dbReference type="CDD" id="cd03495">
    <property type="entry name" value="SQR_TypeC_SdhD_like"/>
    <property type="match status" value="1"/>
</dbReference>
<protein>
    <recommendedName>
        <fullName evidence="6">Succinate dehydrogenase hydrophobic membrane anchor subunit</fullName>
    </recommendedName>
</protein>
<keyword evidence="14" id="KW-0408">Iron</keyword>
<keyword evidence="8" id="KW-0816">Tricarboxylic acid cycle</keyword>
<dbReference type="Gene3D" id="1.20.1300.10">
    <property type="entry name" value="Fumarate reductase/succinate dehydrogenase, transmembrane subunit"/>
    <property type="match status" value="1"/>
</dbReference>
<evidence type="ECO:0000256" key="6">
    <source>
        <dbReference type="ARBA" id="ARBA00019425"/>
    </source>
</evidence>
<comment type="function">
    <text evidence="2">Membrane-anchoring subunit of succinate dehydrogenase (SDH).</text>
</comment>
<dbReference type="InterPro" id="IPR034804">
    <property type="entry name" value="SQR/QFR_C/D"/>
</dbReference>
<keyword evidence="15 16" id="KW-0472">Membrane</keyword>
<dbReference type="RefSeq" id="WP_115935350.1">
    <property type="nucleotide sequence ID" value="NZ_QRDW01000001.1"/>
</dbReference>
<dbReference type="EMBL" id="QRDW01000001">
    <property type="protein sequence ID" value="RED54284.1"/>
    <property type="molecule type" value="Genomic_DNA"/>
</dbReference>
<evidence type="ECO:0000256" key="12">
    <source>
        <dbReference type="ARBA" id="ARBA00022982"/>
    </source>
</evidence>
<proteinExistence type="predicted"/>
<dbReference type="GO" id="GO:0046872">
    <property type="term" value="F:metal ion binding"/>
    <property type="evidence" value="ECO:0007669"/>
    <property type="project" value="UniProtKB-KW"/>
</dbReference>
<dbReference type="GO" id="GO:0006099">
    <property type="term" value="P:tricarboxylic acid cycle"/>
    <property type="evidence" value="ECO:0007669"/>
    <property type="project" value="UniProtKB-UniPathway"/>
</dbReference>
<dbReference type="OrthoDB" id="9809280at2"/>
<reference evidence="17 18" key="1">
    <citation type="submission" date="2018-07" db="EMBL/GenBank/DDBJ databases">
        <title>Genomic Encyclopedia of Type Strains, Phase III (KMG-III): the genomes of soil and plant-associated and newly described type strains.</title>
        <authorList>
            <person name="Whitman W."/>
        </authorList>
    </citation>
    <scope>NUCLEOTIDE SEQUENCE [LARGE SCALE GENOMIC DNA]</scope>
    <source>
        <strain evidence="17 18">CECT 8488</strain>
    </source>
</reference>
<dbReference type="InterPro" id="IPR000701">
    <property type="entry name" value="SuccDH_FuR_B_TM-su"/>
</dbReference>
<gene>
    <name evidence="17" type="ORF">DFP90_1011087</name>
</gene>
<evidence type="ECO:0000256" key="15">
    <source>
        <dbReference type="ARBA" id="ARBA00023136"/>
    </source>
</evidence>
<dbReference type="Proteomes" id="UP000256845">
    <property type="component" value="Unassembled WGS sequence"/>
</dbReference>
<evidence type="ECO:0000256" key="10">
    <source>
        <dbReference type="ARBA" id="ARBA00022692"/>
    </source>
</evidence>
<evidence type="ECO:0000313" key="17">
    <source>
        <dbReference type="EMBL" id="RED54284.1"/>
    </source>
</evidence>
<evidence type="ECO:0000256" key="3">
    <source>
        <dbReference type="ARBA" id="ARBA00004141"/>
    </source>
</evidence>
<keyword evidence="7" id="KW-0813">Transport</keyword>
<keyword evidence="9" id="KW-0349">Heme</keyword>
<organism evidence="17 18">
    <name type="scientific">Aestuariispira insulae</name>
    <dbReference type="NCBI Taxonomy" id="1461337"/>
    <lineage>
        <taxon>Bacteria</taxon>
        <taxon>Pseudomonadati</taxon>
        <taxon>Pseudomonadota</taxon>
        <taxon>Alphaproteobacteria</taxon>
        <taxon>Rhodospirillales</taxon>
        <taxon>Kiloniellaceae</taxon>
        <taxon>Aestuariispira</taxon>
    </lineage>
</organism>
<sequence length="126" mass="13334">MTLRTPLAQVRGLGSAKEGVHHWWLQRLSGAALVPLTLWFIFSIAGMSGADHAAFAAWAADPFNAVLLILLVAATFQHVHLGLQVVIEDYIHGGAAKLILLVGSKFGCFILATAGIFAILKVAFGG</sequence>
<evidence type="ECO:0000256" key="4">
    <source>
        <dbReference type="ARBA" id="ARBA00005163"/>
    </source>
</evidence>
<keyword evidence="10 16" id="KW-0812">Transmembrane</keyword>
<comment type="cofactor">
    <cofactor evidence="1">
        <name>heme</name>
        <dbReference type="ChEBI" id="CHEBI:30413"/>
    </cofactor>
</comment>
<evidence type="ECO:0000256" key="7">
    <source>
        <dbReference type="ARBA" id="ARBA00022448"/>
    </source>
</evidence>
<evidence type="ECO:0000256" key="5">
    <source>
        <dbReference type="ARBA" id="ARBA00011558"/>
    </source>
</evidence>
<keyword evidence="18" id="KW-1185">Reference proteome</keyword>
<comment type="caution">
    <text evidence="17">The sequence shown here is derived from an EMBL/GenBank/DDBJ whole genome shotgun (WGS) entry which is preliminary data.</text>
</comment>
<evidence type="ECO:0000256" key="11">
    <source>
        <dbReference type="ARBA" id="ARBA00022723"/>
    </source>
</evidence>
<evidence type="ECO:0000256" key="8">
    <source>
        <dbReference type="ARBA" id="ARBA00022532"/>
    </source>
</evidence>
<dbReference type="NCBIfam" id="TIGR02968">
    <property type="entry name" value="succ_dehyd_anc"/>
    <property type="match status" value="1"/>
</dbReference>
<dbReference type="GO" id="GO:0020037">
    <property type="term" value="F:heme binding"/>
    <property type="evidence" value="ECO:0007669"/>
    <property type="project" value="InterPro"/>
</dbReference>
<evidence type="ECO:0000256" key="14">
    <source>
        <dbReference type="ARBA" id="ARBA00023004"/>
    </source>
</evidence>
<accession>A0A3D9HXR0</accession>
<evidence type="ECO:0000256" key="13">
    <source>
        <dbReference type="ARBA" id="ARBA00022989"/>
    </source>
</evidence>
<dbReference type="AlphaFoldDB" id="A0A3D9HXR0"/>
<comment type="pathway">
    <text evidence="4">Carbohydrate metabolism; tricarboxylic acid cycle.</text>
</comment>
<dbReference type="UniPathway" id="UPA00223"/>
<evidence type="ECO:0000256" key="2">
    <source>
        <dbReference type="ARBA" id="ARBA00004050"/>
    </source>
</evidence>
<dbReference type="InterPro" id="IPR014312">
    <property type="entry name" value="Succ_DH_anchor"/>
</dbReference>
<evidence type="ECO:0000256" key="16">
    <source>
        <dbReference type="SAM" id="Phobius"/>
    </source>
</evidence>
<name>A0A3D9HXR0_9PROT</name>
<keyword evidence="12" id="KW-0249">Electron transport</keyword>
<evidence type="ECO:0000313" key="18">
    <source>
        <dbReference type="Proteomes" id="UP000256845"/>
    </source>
</evidence>
<dbReference type="Pfam" id="PF01127">
    <property type="entry name" value="Sdh_cyt"/>
    <property type="match status" value="1"/>
</dbReference>
<keyword evidence="13 16" id="KW-1133">Transmembrane helix</keyword>
<evidence type="ECO:0000256" key="1">
    <source>
        <dbReference type="ARBA" id="ARBA00001971"/>
    </source>
</evidence>
<comment type="subunit">
    <text evidence="5">Part of an enzyme complex containing four subunits: a flavoprotein, an iron-sulfur protein, plus two membrane-anchoring proteins, SdhC and SdhD.</text>
</comment>
<feature type="transmembrane region" description="Helical" evidence="16">
    <location>
        <begin position="65"/>
        <end position="86"/>
    </location>
</feature>
<feature type="transmembrane region" description="Helical" evidence="16">
    <location>
        <begin position="98"/>
        <end position="120"/>
    </location>
</feature>
<evidence type="ECO:0000256" key="9">
    <source>
        <dbReference type="ARBA" id="ARBA00022617"/>
    </source>
</evidence>
<keyword evidence="11" id="KW-0479">Metal-binding</keyword>
<dbReference type="SUPFAM" id="SSF81343">
    <property type="entry name" value="Fumarate reductase respiratory complex transmembrane subunits"/>
    <property type="match status" value="1"/>
</dbReference>
<dbReference type="GO" id="GO:0016020">
    <property type="term" value="C:membrane"/>
    <property type="evidence" value="ECO:0007669"/>
    <property type="project" value="UniProtKB-SubCell"/>
</dbReference>
<comment type="subcellular location">
    <subcellularLocation>
        <location evidence="3">Membrane</location>
        <topology evidence="3">Multi-pass membrane protein</topology>
    </subcellularLocation>
</comment>